<name>A0A653DXJ2_CALMS</name>
<evidence type="ECO:0000313" key="1">
    <source>
        <dbReference type="EMBL" id="VEN64480.1"/>
    </source>
</evidence>
<reference evidence="1 2" key="1">
    <citation type="submission" date="2019-01" db="EMBL/GenBank/DDBJ databases">
        <authorList>
            <person name="Sayadi A."/>
        </authorList>
    </citation>
    <scope>NUCLEOTIDE SEQUENCE [LARGE SCALE GENOMIC DNA]</scope>
</reference>
<dbReference type="EMBL" id="CAACVG010015444">
    <property type="protein sequence ID" value="VEN64480.1"/>
    <property type="molecule type" value="Genomic_DNA"/>
</dbReference>
<sequence length="88" mass="9588">RNSHIFKITPLIGKLCDLLLKYPESGSWCPGRVSVRCGQLVVWAKEGGNGIRAATVRLPLRHLSLRAGPLPNSLALCRGNNVVLTMQV</sequence>
<dbReference type="AlphaFoldDB" id="A0A653DXJ2"/>
<proteinExistence type="predicted"/>
<feature type="non-terminal residue" evidence="1">
    <location>
        <position position="1"/>
    </location>
</feature>
<gene>
    <name evidence="1" type="ORF">CALMAC_LOCUS20993</name>
</gene>
<keyword evidence="2" id="KW-1185">Reference proteome</keyword>
<organism evidence="1 2">
    <name type="scientific">Callosobruchus maculatus</name>
    <name type="common">Southern cowpea weevil</name>
    <name type="synonym">Pulse bruchid</name>
    <dbReference type="NCBI Taxonomy" id="64391"/>
    <lineage>
        <taxon>Eukaryota</taxon>
        <taxon>Metazoa</taxon>
        <taxon>Ecdysozoa</taxon>
        <taxon>Arthropoda</taxon>
        <taxon>Hexapoda</taxon>
        <taxon>Insecta</taxon>
        <taxon>Pterygota</taxon>
        <taxon>Neoptera</taxon>
        <taxon>Endopterygota</taxon>
        <taxon>Coleoptera</taxon>
        <taxon>Polyphaga</taxon>
        <taxon>Cucujiformia</taxon>
        <taxon>Chrysomeloidea</taxon>
        <taxon>Chrysomelidae</taxon>
        <taxon>Bruchinae</taxon>
        <taxon>Bruchini</taxon>
        <taxon>Callosobruchus</taxon>
    </lineage>
</organism>
<dbReference type="OrthoDB" id="8189406at2759"/>
<feature type="non-terminal residue" evidence="1">
    <location>
        <position position="88"/>
    </location>
</feature>
<protein>
    <submittedName>
        <fullName evidence="1">Uncharacterized protein</fullName>
    </submittedName>
</protein>
<accession>A0A653DXJ2</accession>
<evidence type="ECO:0000313" key="2">
    <source>
        <dbReference type="Proteomes" id="UP000410492"/>
    </source>
</evidence>
<dbReference type="Proteomes" id="UP000410492">
    <property type="component" value="Unassembled WGS sequence"/>
</dbReference>